<protein>
    <submittedName>
        <fullName evidence="1">Lipase</fullName>
    </submittedName>
</protein>
<comment type="caution">
    <text evidence="1">The sequence shown here is derived from an EMBL/GenBank/DDBJ whole genome shotgun (WGS) entry which is preliminary data.</text>
</comment>
<accession>A0ACB9T6L8</accession>
<organism evidence="1 2">
    <name type="scientific">Holotrichia oblita</name>
    <name type="common">Chafer beetle</name>
    <dbReference type="NCBI Taxonomy" id="644536"/>
    <lineage>
        <taxon>Eukaryota</taxon>
        <taxon>Metazoa</taxon>
        <taxon>Ecdysozoa</taxon>
        <taxon>Arthropoda</taxon>
        <taxon>Hexapoda</taxon>
        <taxon>Insecta</taxon>
        <taxon>Pterygota</taxon>
        <taxon>Neoptera</taxon>
        <taxon>Endopterygota</taxon>
        <taxon>Coleoptera</taxon>
        <taxon>Polyphaga</taxon>
        <taxon>Scarabaeiformia</taxon>
        <taxon>Scarabaeidae</taxon>
        <taxon>Melolonthinae</taxon>
        <taxon>Holotrichia</taxon>
    </lineage>
</organism>
<name>A0ACB9T6L8_HOLOL</name>
<dbReference type="Proteomes" id="UP001056778">
    <property type="component" value="Chromosome 4"/>
</dbReference>
<evidence type="ECO:0000313" key="1">
    <source>
        <dbReference type="EMBL" id="KAI4462441.1"/>
    </source>
</evidence>
<reference evidence="1" key="1">
    <citation type="submission" date="2022-04" db="EMBL/GenBank/DDBJ databases">
        <title>Chromosome-scale genome assembly of Holotrichia oblita Faldermann.</title>
        <authorList>
            <person name="Rongchong L."/>
        </authorList>
    </citation>
    <scope>NUCLEOTIDE SEQUENCE</scope>
    <source>
        <strain evidence="1">81SQS9</strain>
    </source>
</reference>
<dbReference type="EMBL" id="CM043018">
    <property type="protein sequence ID" value="KAI4462441.1"/>
    <property type="molecule type" value="Genomic_DNA"/>
</dbReference>
<sequence length="77" mass="9053">MRLITPLQPAHSTNIKMLPRIYQSRKMVRNYKKKTNRTNISEDDMKIATQAALSGHLPERQCRVILKEELFKLELES</sequence>
<keyword evidence="2" id="KW-1185">Reference proteome</keyword>
<evidence type="ECO:0000313" key="2">
    <source>
        <dbReference type="Proteomes" id="UP001056778"/>
    </source>
</evidence>
<proteinExistence type="predicted"/>
<gene>
    <name evidence="1" type="ORF">MML48_4g00008495</name>
</gene>